<protein>
    <submittedName>
        <fullName evidence="2">Uncharacterized protein</fullName>
    </submittedName>
</protein>
<proteinExistence type="predicted"/>
<sequence length="166" mass="17820">MPAGGLVGPAHPGLCQPVSVTAARLLWDYKAEAHRCPVGQISGLSPPCGLSSPGLHQAVRGRLGVADSLLPIATTDPTVSVQCVEMGAQVMFTSGKEKRGWITIRLRGKLIKAPSCAPLYSVNFAPLLTQMKAVFQRLQSKPHYFIWTPLFIIVSVCCLPVYLLPS</sequence>
<keyword evidence="1" id="KW-0812">Transmembrane</keyword>
<comment type="caution">
    <text evidence="2">The sequence shown here is derived from an EMBL/GenBank/DDBJ whole genome shotgun (WGS) entry which is preliminary data.</text>
</comment>
<keyword evidence="3" id="KW-1185">Reference proteome</keyword>
<evidence type="ECO:0000313" key="3">
    <source>
        <dbReference type="Proteomes" id="UP001557470"/>
    </source>
</evidence>
<feature type="transmembrane region" description="Helical" evidence="1">
    <location>
        <begin position="144"/>
        <end position="164"/>
    </location>
</feature>
<organism evidence="2 3">
    <name type="scientific">Umbra pygmaea</name>
    <name type="common">Eastern mudminnow</name>
    <dbReference type="NCBI Taxonomy" id="75934"/>
    <lineage>
        <taxon>Eukaryota</taxon>
        <taxon>Metazoa</taxon>
        <taxon>Chordata</taxon>
        <taxon>Craniata</taxon>
        <taxon>Vertebrata</taxon>
        <taxon>Euteleostomi</taxon>
        <taxon>Actinopterygii</taxon>
        <taxon>Neopterygii</taxon>
        <taxon>Teleostei</taxon>
        <taxon>Protacanthopterygii</taxon>
        <taxon>Esociformes</taxon>
        <taxon>Umbridae</taxon>
        <taxon>Umbra</taxon>
    </lineage>
</organism>
<accession>A0ABD0W370</accession>
<gene>
    <name evidence="2" type="ORF">UPYG_G00305130</name>
</gene>
<dbReference type="AlphaFoldDB" id="A0ABD0W370"/>
<keyword evidence="1" id="KW-1133">Transmembrane helix</keyword>
<evidence type="ECO:0000313" key="2">
    <source>
        <dbReference type="EMBL" id="KAL0963350.1"/>
    </source>
</evidence>
<evidence type="ECO:0000256" key="1">
    <source>
        <dbReference type="SAM" id="Phobius"/>
    </source>
</evidence>
<dbReference type="EMBL" id="JAGEUA010000010">
    <property type="protein sequence ID" value="KAL0963350.1"/>
    <property type="molecule type" value="Genomic_DNA"/>
</dbReference>
<reference evidence="2 3" key="1">
    <citation type="submission" date="2024-06" db="EMBL/GenBank/DDBJ databases">
        <authorList>
            <person name="Pan Q."/>
            <person name="Wen M."/>
            <person name="Jouanno E."/>
            <person name="Zahm M."/>
            <person name="Klopp C."/>
            <person name="Cabau C."/>
            <person name="Louis A."/>
            <person name="Berthelot C."/>
            <person name="Parey E."/>
            <person name="Roest Crollius H."/>
            <person name="Montfort J."/>
            <person name="Robinson-Rechavi M."/>
            <person name="Bouchez O."/>
            <person name="Lampietro C."/>
            <person name="Lopez Roques C."/>
            <person name="Donnadieu C."/>
            <person name="Postlethwait J."/>
            <person name="Bobe J."/>
            <person name="Verreycken H."/>
            <person name="Guiguen Y."/>
        </authorList>
    </citation>
    <scope>NUCLEOTIDE SEQUENCE [LARGE SCALE GENOMIC DNA]</scope>
    <source>
        <strain evidence="2">Up_M1</strain>
        <tissue evidence="2">Testis</tissue>
    </source>
</reference>
<keyword evidence="1" id="KW-0472">Membrane</keyword>
<name>A0ABD0W370_UMBPY</name>
<dbReference type="Proteomes" id="UP001557470">
    <property type="component" value="Unassembled WGS sequence"/>
</dbReference>